<evidence type="ECO:0000256" key="2">
    <source>
        <dbReference type="ARBA" id="ARBA00023125"/>
    </source>
</evidence>
<dbReference type="Gene3D" id="1.10.10.60">
    <property type="entry name" value="Homeodomain-like"/>
    <property type="match status" value="1"/>
</dbReference>
<dbReference type="EMBL" id="WHZY01000019">
    <property type="protein sequence ID" value="NEG79233.1"/>
    <property type="molecule type" value="Genomic_DNA"/>
</dbReference>
<evidence type="ECO:0000313" key="7">
    <source>
        <dbReference type="EMBL" id="NEG79233.1"/>
    </source>
</evidence>
<dbReference type="GO" id="GO:0003700">
    <property type="term" value="F:DNA-binding transcription factor activity"/>
    <property type="evidence" value="ECO:0007669"/>
    <property type="project" value="TreeGrafter"/>
</dbReference>
<dbReference type="Pfam" id="PF00440">
    <property type="entry name" value="TetR_N"/>
    <property type="match status" value="1"/>
</dbReference>
<feature type="region of interest" description="Disordered" evidence="5">
    <location>
        <begin position="1"/>
        <end position="21"/>
    </location>
</feature>
<keyword evidence="8" id="KW-1185">Reference proteome</keyword>
<dbReference type="OrthoDB" id="9796019at2"/>
<keyword evidence="3" id="KW-0804">Transcription</keyword>
<keyword evidence="1" id="KW-0805">Transcription regulation</keyword>
<keyword evidence="2 4" id="KW-0238">DNA-binding</keyword>
<accession>A0A7K3TLU4</accession>
<comment type="caution">
    <text evidence="7">The sequence shown here is derived from an EMBL/GenBank/DDBJ whole genome shotgun (WGS) entry which is preliminary data.</text>
</comment>
<dbReference type="PANTHER" id="PTHR30055">
    <property type="entry name" value="HTH-TYPE TRANSCRIPTIONAL REGULATOR RUTR"/>
    <property type="match status" value="1"/>
</dbReference>
<dbReference type="PANTHER" id="PTHR30055:SF234">
    <property type="entry name" value="HTH-TYPE TRANSCRIPTIONAL REGULATOR BETI"/>
    <property type="match status" value="1"/>
</dbReference>
<dbReference type="Pfam" id="PF16859">
    <property type="entry name" value="TetR_C_11"/>
    <property type="match status" value="1"/>
</dbReference>
<evidence type="ECO:0000313" key="8">
    <source>
        <dbReference type="Proteomes" id="UP000469763"/>
    </source>
</evidence>
<dbReference type="InterPro" id="IPR011075">
    <property type="entry name" value="TetR_C"/>
</dbReference>
<gene>
    <name evidence="7" type="ORF">GFD22_09695</name>
</gene>
<dbReference type="InterPro" id="IPR036271">
    <property type="entry name" value="Tet_transcr_reg_TetR-rel_C_sf"/>
</dbReference>
<evidence type="ECO:0000256" key="5">
    <source>
        <dbReference type="SAM" id="MobiDB-lite"/>
    </source>
</evidence>
<sequence length="198" mass="21586">MTTDSAGAPAEATGRGRHTREATDRKILHTAMEIALQRGIAGVTIEEVARRSGVAKTTIYRRYANTNDLLRGLRTLGVPDAGVIHEMTPTRGNLEALLRTIVERFRSSIGVKAVGLVMSSDDEFFHHVVDDTIQPEERRCEEFFRQGVKAGVFRAGVDVRFLFGTAIGSMVACEALGGEVGDDWAARMTDLIWPAIAA</sequence>
<dbReference type="PRINTS" id="PR00455">
    <property type="entry name" value="HTHTETR"/>
</dbReference>
<name>A0A7K3TLU4_9BIFI</name>
<dbReference type="SUPFAM" id="SSF48498">
    <property type="entry name" value="Tetracyclin repressor-like, C-terminal domain"/>
    <property type="match status" value="1"/>
</dbReference>
<dbReference type="InterPro" id="IPR050109">
    <property type="entry name" value="HTH-type_TetR-like_transc_reg"/>
</dbReference>
<dbReference type="AlphaFoldDB" id="A0A7K3TLU4"/>
<evidence type="ECO:0000256" key="1">
    <source>
        <dbReference type="ARBA" id="ARBA00023015"/>
    </source>
</evidence>
<dbReference type="GO" id="GO:0000976">
    <property type="term" value="F:transcription cis-regulatory region binding"/>
    <property type="evidence" value="ECO:0007669"/>
    <property type="project" value="TreeGrafter"/>
</dbReference>
<protein>
    <submittedName>
        <fullName evidence="7">TetR family transcriptional regulator</fullName>
    </submittedName>
</protein>
<dbReference type="SUPFAM" id="SSF46689">
    <property type="entry name" value="Homeodomain-like"/>
    <property type="match status" value="1"/>
</dbReference>
<feature type="DNA-binding region" description="H-T-H motif" evidence="4">
    <location>
        <begin position="44"/>
        <end position="63"/>
    </location>
</feature>
<evidence type="ECO:0000256" key="3">
    <source>
        <dbReference type="ARBA" id="ARBA00023163"/>
    </source>
</evidence>
<dbReference type="InterPro" id="IPR001647">
    <property type="entry name" value="HTH_TetR"/>
</dbReference>
<proteinExistence type="predicted"/>
<evidence type="ECO:0000259" key="6">
    <source>
        <dbReference type="PROSITE" id="PS50977"/>
    </source>
</evidence>
<dbReference type="Gene3D" id="1.10.357.10">
    <property type="entry name" value="Tetracycline Repressor, domain 2"/>
    <property type="match status" value="1"/>
</dbReference>
<dbReference type="PROSITE" id="PS50977">
    <property type="entry name" value="HTH_TETR_2"/>
    <property type="match status" value="1"/>
</dbReference>
<reference evidence="7 8" key="1">
    <citation type="submission" date="2019-10" db="EMBL/GenBank/DDBJ databases">
        <title>Bifidobacterium from non-human primates.</title>
        <authorList>
            <person name="Modesto M."/>
        </authorList>
    </citation>
    <scope>NUCLEOTIDE SEQUENCE [LARGE SCALE GENOMIC DNA]</scope>
    <source>
        <strain evidence="7 8">TREC</strain>
    </source>
</reference>
<organism evidence="7 8">
    <name type="scientific">Bifidobacterium avesanii</name>
    <dbReference type="NCBI Taxonomy" id="1798157"/>
    <lineage>
        <taxon>Bacteria</taxon>
        <taxon>Bacillati</taxon>
        <taxon>Actinomycetota</taxon>
        <taxon>Actinomycetes</taxon>
        <taxon>Bifidobacteriales</taxon>
        <taxon>Bifidobacteriaceae</taxon>
        <taxon>Bifidobacterium</taxon>
    </lineage>
</organism>
<dbReference type="Proteomes" id="UP000469763">
    <property type="component" value="Unassembled WGS sequence"/>
</dbReference>
<dbReference type="InterPro" id="IPR009057">
    <property type="entry name" value="Homeodomain-like_sf"/>
</dbReference>
<feature type="domain" description="HTH tetR-type" evidence="6">
    <location>
        <begin position="21"/>
        <end position="81"/>
    </location>
</feature>
<evidence type="ECO:0000256" key="4">
    <source>
        <dbReference type="PROSITE-ProRule" id="PRU00335"/>
    </source>
</evidence>